<evidence type="ECO:0000256" key="1">
    <source>
        <dbReference type="ARBA" id="ARBA00004167"/>
    </source>
</evidence>
<reference evidence="8" key="2">
    <citation type="submission" date="2020-09" db="EMBL/GenBank/DDBJ databases">
        <title>Reference genome assembly for Australian Ascochyta lentis isolate Al4.</title>
        <authorList>
            <person name="Lee R.C."/>
            <person name="Farfan-Caceres L.M."/>
            <person name="Debler J.W."/>
            <person name="Williams A.H."/>
            <person name="Henares B.M."/>
        </authorList>
    </citation>
    <scope>NUCLEOTIDE SEQUENCE</scope>
    <source>
        <strain evidence="8">Al4</strain>
    </source>
</reference>
<comment type="subcellular location">
    <subcellularLocation>
        <location evidence="1">Membrane</location>
        <topology evidence="1">Single-pass membrane protein</topology>
    </subcellularLocation>
</comment>
<evidence type="ECO:0000256" key="2">
    <source>
        <dbReference type="ARBA" id="ARBA00022692"/>
    </source>
</evidence>
<dbReference type="InterPro" id="IPR051694">
    <property type="entry name" value="Immunoregulatory_rcpt-like"/>
</dbReference>
<dbReference type="PANTHER" id="PTHR15549:SF6">
    <property type="entry name" value="MID2 DOMAIN-CONTAINING PROTEIN"/>
    <property type="match status" value="1"/>
</dbReference>
<evidence type="ECO:0000313" key="8">
    <source>
        <dbReference type="EMBL" id="KAF9692577.1"/>
    </source>
</evidence>
<sequence length="341" mass="35898">MPSALWPLTFALLALPSLVTSRECYSRNGTLITDVAYQPCSSSGESACCGTNHSGAGHTGVANDVCDANGLCQNHEGFDGTNEGVKLWWRQGCTDLTWSSPNCLASVCDTAEYEDDNAPVYDCGNGNWACGVKSYCSTSSRLFTLAATVGAEVPTSTSSTLLRSSSASTSPSESISASAIILAAMTTGTSAFWPTMVSPPASTSSDLQLSTIKGNTPVLSTAAKAGIGAGIAVFVILLGIILLLLHTVKKAKKQQLPWDKAELSDKNEHPTEKPVMMTYAREVGTVPVELPGHEIAPQEMNGQRENAELATTERAQEMGHGKERVELNASAPSLSSQNKHP</sequence>
<dbReference type="EMBL" id="RZGK01000018">
    <property type="protein sequence ID" value="KAF9692577.1"/>
    <property type="molecule type" value="Genomic_DNA"/>
</dbReference>
<dbReference type="GO" id="GO:0071944">
    <property type="term" value="C:cell periphery"/>
    <property type="evidence" value="ECO:0007669"/>
    <property type="project" value="UniProtKB-ARBA"/>
</dbReference>
<evidence type="ECO:0000256" key="6">
    <source>
        <dbReference type="SAM" id="Phobius"/>
    </source>
</evidence>
<dbReference type="PANTHER" id="PTHR15549">
    <property type="entry name" value="PAIRED IMMUNOGLOBULIN-LIKE TYPE 2 RECEPTOR"/>
    <property type="match status" value="1"/>
</dbReference>
<keyword evidence="7" id="KW-0732">Signal</keyword>
<keyword evidence="9" id="KW-1185">Reference proteome</keyword>
<feature type="region of interest" description="Disordered" evidence="5">
    <location>
        <begin position="295"/>
        <end position="341"/>
    </location>
</feature>
<evidence type="ECO:0000256" key="7">
    <source>
        <dbReference type="SAM" id="SignalP"/>
    </source>
</evidence>
<evidence type="ECO:0000313" key="9">
    <source>
        <dbReference type="Proteomes" id="UP000651452"/>
    </source>
</evidence>
<protein>
    <submittedName>
        <fullName evidence="8">Uncharacterized protein</fullName>
    </submittedName>
</protein>
<keyword evidence="4 6" id="KW-0472">Membrane</keyword>
<dbReference type="OrthoDB" id="5215637at2759"/>
<evidence type="ECO:0000256" key="4">
    <source>
        <dbReference type="ARBA" id="ARBA00023136"/>
    </source>
</evidence>
<organism evidence="8 9">
    <name type="scientific">Ascochyta lentis</name>
    <dbReference type="NCBI Taxonomy" id="205686"/>
    <lineage>
        <taxon>Eukaryota</taxon>
        <taxon>Fungi</taxon>
        <taxon>Dikarya</taxon>
        <taxon>Ascomycota</taxon>
        <taxon>Pezizomycotina</taxon>
        <taxon>Dothideomycetes</taxon>
        <taxon>Pleosporomycetidae</taxon>
        <taxon>Pleosporales</taxon>
        <taxon>Pleosporineae</taxon>
        <taxon>Didymellaceae</taxon>
        <taxon>Ascochyta</taxon>
    </lineage>
</organism>
<gene>
    <name evidence="8" type="ORF">EKO04_009776</name>
</gene>
<evidence type="ECO:0000256" key="5">
    <source>
        <dbReference type="SAM" id="MobiDB-lite"/>
    </source>
</evidence>
<feature type="signal peptide" evidence="7">
    <location>
        <begin position="1"/>
        <end position="21"/>
    </location>
</feature>
<reference evidence="8" key="1">
    <citation type="submission" date="2018-12" db="EMBL/GenBank/DDBJ databases">
        <authorList>
            <person name="Syme R.A."/>
            <person name="Farfan-Caceres L."/>
            <person name="Lichtenzveig J."/>
        </authorList>
    </citation>
    <scope>NUCLEOTIDE SEQUENCE</scope>
    <source>
        <strain evidence="8">Al4</strain>
    </source>
</reference>
<keyword evidence="3 6" id="KW-1133">Transmembrane helix</keyword>
<dbReference type="GO" id="GO:0016020">
    <property type="term" value="C:membrane"/>
    <property type="evidence" value="ECO:0007669"/>
    <property type="project" value="UniProtKB-SubCell"/>
</dbReference>
<dbReference type="Proteomes" id="UP000651452">
    <property type="component" value="Unassembled WGS sequence"/>
</dbReference>
<feature type="chain" id="PRO_5034610349" evidence="7">
    <location>
        <begin position="22"/>
        <end position="341"/>
    </location>
</feature>
<dbReference type="AlphaFoldDB" id="A0A8H7IXR0"/>
<feature type="compositionally biased region" description="Basic and acidic residues" evidence="5">
    <location>
        <begin position="314"/>
        <end position="326"/>
    </location>
</feature>
<keyword evidence="2 6" id="KW-0812">Transmembrane</keyword>
<feature type="transmembrane region" description="Helical" evidence="6">
    <location>
        <begin position="225"/>
        <end position="245"/>
    </location>
</feature>
<comment type="caution">
    <text evidence="8">The sequence shown here is derived from an EMBL/GenBank/DDBJ whole genome shotgun (WGS) entry which is preliminary data.</text>
</comment>
<accession>A0A8H7IXR0</accession>
<proteinExistence type="predicted"/>
<feature type="compositionally biased region" description="Polar residues" evidence="5">
    <location>
        <begin position="330"/>
        <end position="341"/>
    </location>
</feature>
<name>A0A8H7IXR0_9PLEO</name>
<evidence type="ECO:0000256" key="3">
    <source>
        <dbReference type="ARBA" id="ARBA00022989"/>
    </source>
</evidence>